<proteinExistence type="evidence at transcript level"/>
<name>C4IZ95_MAIZE</name>
<dbReference type="AlphaFoldDB" id="C4IZ95"/>
<protein>
    <submittedName>
        <fullName evidence="2">Uncharacterized protein</fullName>
    </submittedName>
</protein>
<sequence>MRACWFGFLSRNDARSATMTRGAGFDGIATGTAQIDGEARHGDVGVARIDDAAALDAEGIRGCCCRLAAALCRARRGRDAKEIHVAARTGVAAAARGTPGRQPWKSWTRRGQITECPAQLEKAICGEGARRPVAGVLSATEVEGRKGKNCRGRRHGEFTARARTRGGPRHGWSRGVCSAYSHHGWALVKPRHAPARAGHFQSPRGVFLAADKCTGTMACGLASRAGAWREGARRGKSREGGAHVWVPREKSAMEADVEVEAGTSGSGMGERAPS</sequence>
<accession>C4IZ95</accession>
<dbReference type="EMBL" id="BT083892">
    <property type="protein sequence ID" value="ACR34245.1"/>
    <property type="molecule type" value="mRNA"/>
</dbReference>
<evidence type="ECO:0000313" key="2">
    <source>
        <dbReference type="EMBL" id="ACR34245.1"/>
    </source>
</evidence>
<feature type="compositionally biased region" description="Basic and acidic residues" evidence="1">
    <location>
        <begin position="232"/>
        <end position="253"/>
    </location>
</feature>
<reference evidence="2" key="2">
    <citation type="submission" date="2012-06" db="EMBL/GenBank/DDBJ databases">
        <authorList>
            <person name="Yu Y."/>
            <person name="Currie J."/>
            <person name="Lomeli R."/>
            <person name="Angelova A."/>
            <person name="Collura K."/>
            <person name="Wissotski M."/>
            <person name="Campos D."/>
            <person name="Kudrna D."/>
            <person name="Golser W."/>
            <person name="Ashely E."/>
            <person name="Descour A."/>
            <person name="Fernandes J."/>
            <person name="Soderlund C."/>
            <person name="Walbot V."/>
        </authorList>
    </citation>
    <scope>NUCLEOTIDE SEQUENCE</scope>
    <source>
        <strain evidence="2">B73</strain>
    </source>
</reference>
<evidence type="ECO:0000256" key="1">
    <source>
        <dbReference type="SAM" id="MobiDB-lite"/>
    </source>
</evidence>
<organism evidence="2">
    <name type="scientific">Zea mays</name>
    <name type="common">Maize</name>
    <dbReference type="NCBI Taxonomy" id="4577"/>
    <lineage>
        <taxon>Eukaryota</taxon>
        <taxon>Viridiplantae</taxon>
        <taxon>Streptophyta</taxon>
        <taxon>Embryophyta</taxon>
        <taxon>Tracheophyta</taxon>
        <taxon>Spermatophyta</taxon>
        <taxon>Magnoliopsida</taxon>
        <taxon>Liliopsida</taxon>
        <taxon>Poales</taxon>
        <taxon>Poaceae</taxon>
        <taxon>PACMAD clade</taxon>
        <taxon>Panicoideae</taxon>
        <taxon>Andropogonodae</taxon>
        <taxon>Andropogoneae</taxon>
        <taxon>Tripsacinae</taxon>
        <taxon>Zea</taxon>
    </lineage>
</organism>
<reference evidence="2" key="1">
    <citation type="journal article" date="2009" name="PLoS Genet.">
        <title>Sequencing, mapping, and analysis of 27,455 maize full-length cDNAs.</title>
        <authorList>
            <person name="Soderlund C."/>
            <person name="Descour A."/>
            <person name="Kudrna D."/>
            <person name="Bomhoff M."/>
            <person name="Boyd L."/>
            <person name="Currie J."/>
            <person name="Angelova A."/>
            <person name="Collura K."/>
            <person name="Wissotski M."/>
            <person name="Ashley E."/>
            <person name="Morrow D."/>
            <person name="Fernandes J."/>
            <person name="Walbot V."/>
            <person name="Yu Y."/>
        </authorList>
    </citation>
    <scope>NUCLEOTIDE SEQUENCE</scope>
    <source>
        <strain evidence="2">B73</strain>
    </source>
</reference>
<feature type="region of interest" description="Disordered" evidence="1">
    <location>
        <begin position="232"/>
        <end position="274"/>
    </location>
</feature>
<dbReference type="ExpressionAtlas" id="C4IZ95">
    <property type="expression patterns" value="baseline and differential"/>
</dbReference>